<keyword evidence="6" id="KW-0233">DNA recombination</keyword>
<dbReference type="RefSeq" id="WP_380624735.1">
    <property type="nucleotide sequence ID" value="NZ_JBHSDK010000036.1"/>
</dbReference>
<keyword evidence="4" id="KW-0862">Zinc</keyword>
<dbReference type="NCBIfam" id="NF040570">
    <property type="entry name" value="guided_TnpB"/>
    <property type="match status" value="1"/>
</dbReference>
<evidence type="ECO:0000259" key="8">
    <source>
        <dbReference type="Pfam" id="PF07282"/>
    </source>
</evidence>
<evidence type="ECO:0000256" key="1">
    <source>
        <dbReference type="ARBA" id="ARBA00008761"/>
    </source>
</evidence>
<evidence type="ECO:0000256" key="5">
    <source>
        <dbReference type="ARBA" id="ARBA00023125"/>
    </source>
</evidence>
<evidence type="ECO:0000259" key="7">
    <source>
        <dbReference type="Pfam" id="PF01385"/>
    </source>
</evidence>
<keyword evidence="5" id="KW-0238">DNA-binding</keyword>
<keyword evidence="11" id="KW-1185">Reference proteome</keyword>
<feature type="domain" description="Transposase putative helix-turn-helix" evidence="9">
    <location>
        <begin position="1"/>
        <end position="44"/>
    </location>
</feature>
<keyword evidence="10" id="KW-0378">Hydrolase</keyword>
<dbReference type="NCBIfam" id="TIGR01766">
    <property type="entry name" value="IS200/IS605 family accessory protein TnpB-like domain"/>
    <property type="match status" value="1"/>
</dbReference>
<evidence type="ECO:0000256" key="2">
    <source>
        <dbReference type="ARBA" id="ARBA00022578"/>
    </source>
</evidence>
<comment type="similarity">
    <text evidence="1">In the C-terminal section; belongs to the transposase 35 family.</text>
</comment>
<feature type="domain" description="Probable transposase IS891/IS1136/IS1341" evidence="7">
    <location>
        <begin position="173"/>
        <end position="278"/>
    </location>
</feature>
<comment type="caution">
    <text evidence="10">The sequence shown here is derived from an EMBL/GenBank/DDBJ whole genome shotgun (WGS) entry which is preliminary data.</text>
</comment>
<dbReference type="InterPro" id="IPR001959">
    <property type="entry name" value="Transposase"/>
</dbReference>
<reference evidence="11" key="1">
    <citation type="journal article" date="2019" name="Int. J. Syst. Evol. Microbiol.">
        <title>The Global Catalogue of Microorganisms (GCM) 10K type strain sequencing project: providing services to taxonomists for standard genome sequencing and annotation.</title>
        <authorList>
            <consortium name="The Broad Institute Genomics Platform"/>
            <consortium name="The Broad Institute Genome Sequencing Center for Infectious Disease"/>
            <person name="Wu L."/>
            <person name="Ma J."/>
        </authorList>
    </citation>
    <scope>NUCLEOTIDE SEQUENCE [LARGE SCALE GENOMIC DNA]</scope>
    <source>
        <strain evidence="11">IBRC-M 10908</strain>
    </source>
</reference>
<dbReference type="InterPro" id="IPR051491">
    <property type="entry name" value="Recombinase/Transposase-rel"/>
</dbReference>
<dbReference type="EMBL" id="JBHSDK010000036">
    <property type="protein sequence ID" value="MFC4337590.1"/>
    <property type="molecule type" value="Genomic_DNA"/>
</dbReference>
<dbReference type="PANTHER" id="PTHR36172:SF1">
    <property type="entry name" value="RESOLVASE-RELATED"/>
    <property type="match status" value="1"/>
</dbReference>
<dbReference type="Pfam" id="PF01385">
    <property type="entry name" value="OrfB_IS605"/>
    <property type="match status" value="1"/>
</dbReference>
<dbReference type="Pfam" id="PF07282">
    <property type="entry name" value="Cas12f1-like_TNB"/>
    <property type="match status" value="1"/>
</dbReference>
<dbReference type="InterPro" id="IPR010095">
    <property type="entry name" value="Cas12f1-like_TNB"/>
</dbReference>
<keyword evidence="3" id="KW-0479">Metal-binding</keyword>
<evidence type="ECO:0000256" key="3">
    <source>
        <dbReference type="ARBA" id="ARBA00022723"/>
    </source>
</evidence>
<keyword evidence="2" id="KW-0815">Transposition</keyword>
<feature type="domain" description="Cas12f1-like TNB" evidence="8">
    <location>
        <begin position="300"/>
        <end position="366"/>
    </location>
</feature>
<evidence type="ECO:0000313" key="10">
    <source>
        <dbReference type="EMBL" id="MFC4337590.1"/>
    </source>
</evidence>
<dbReference type="Pfam" id="PF12323">
    <property type="entry name" value="HTH_OrfB_IS605"/>
    <property type="match status" value="1"/>
</dbReference>
<dbReference type="GO" id="GO:0004519">
    <property type="term" value="F:endonuclease activity"/>
    <property type="evidence" value="ECO:0007669"/>
    <property type="project" value="UniProtKB-KW"/>
</dbReference>
<dbReference type="Proteomes" id="UP001595823">
    <property type="component" value="Unassembled WGS sequence"/>
</dbReference>
<evidence type="ECO:0000259" key="9">
    <source>
        <dbReference type="Pfam" id="PF12323"/>
    </source>
</evidence>
<keyword evidence="10" id="KW-0255">Endonuclease</keyword>
<organism evidence="10 11">
    <name type="scientific">Salininema proteolyticum</name>
    <dbReference type="NCBI Taxonomy" id="1607685"/>
    <lineage>
        <taxon>Bacteria</taxon>
        <taxon>Bacillati</taxon>
        <taxon>Actinomycetota</taxon>
        <taxon>Actinomycetes</taxon>
        <taxon>Glycomycetales</taxon>
        <taxon>Glycomycetaceae</taxon>
        <taxon>Salininema</taxon>
    </lineage>
</organism>
<accession>A0ABV8U396</accession>
<name>A0ABV8U396_9ACTN</name>
<gene>
    <name evidence="10" type="ORF">ACFPET_20545</name>
</gene>
<evidence type="ECO:0000256" key="6">
    <source>
        <dbReference type="ARBA" id="ARBA00023172"/>
    </source>
</evidence>
<evidence type="ECO:0000256" key="4">
    <source>
        <dbReference type="ARBA" id="ARBA00022833"/>
    </source>
</evidence>
<sequence>MLTGRRYRLKLTPEQAEACGEFASACRFVWNCALEQRREYRRRGDWVNYAPQARELAEAKREPVLEWLRVAPSHILQQTLRDLDKACRDHGTFKVRWKAKHRWSPSFRFPDPKQMDVERINRKWGRVKLPKLGWVTYRSTRRLGGAVKSATVSFKAGSWWVSFLVDDGETTPEWHANPAAAVGIDRGVAYAAVTSDEQFYDRAFASPGEVKRYRRLQRALSRQKKGSASRGRTLARLRRLACRISDRRGDFTAQTAHRIATGNAVVVLEDLKTKNMTARAGERSVAAKSGLNRAILDKGWHRLELALASKARYTGTELVKIHPAYTSQTCNACGHLSAENRESQSIFRCKDCGHRANADANAAKNILKAAGLAVSACGDLDIGRSVKQEPVASARIPHQPGPPVGIPRL</sequence>
<evidence type="ECO:0000313" key="11">
    <source>
        <dbReference type="Proteomes" id="UP001595823"/>
    </source>
</evidence>
<protein>
    <submittedName>
        <fullName evidence="10">RNA-guided endonuclease InsQ/TnpB family protein</fullName>
    </submittedName>
</protein>
<proteinExistence type="inferred from homology"/>
<dbReference type="PANTHER" id="PTHR36172">
    <property type="match status" value="1"/>
</dbReference>
<keyword evidence="10" id="KW-0540">Nuclease</keyword>
<dbReference type="InterPro" id="IPR021027">
    <property type="entry name" value="Transposase_put_HTH"/>
</dbReference>